<organism evidence="2 3">
    <name type="scientific">Flavobacterium aquariorum</name>
    <dbReference type="NCBI Taxonomy" id="2217670"/>
    <lineage>
        <taxon>Bacteria</taxon>
        <taxon>Pseudomonadati</taxon>
        <taxon>Bacteroidota</taxon>
        <taxon>Flavobacteriia</taxon>
        <taxon>Flavobacteriales</taxon>
        <taxon>Flavobacteriaceae</taxon>
        <taxon>Flavobacterium</taxon>
    </lineage>
</organism>
<gene>
    <name evidence="2" type="ORF">DOS84_18350</name>
</gene>
<accession>A0A2W7U9M5</accession>
<evidence type="ECO:0000313" key="3">
    <source>
        <dbReference type="Proteomes" id="UP000249177"/>
    </source>
</evidence>
<dbReference type="Proteomes" id="UP000249177">
    <property type="component" value="Unassembled WGS sequence"/>
</dbReference>
<feature type="chain" id="PRO_5016170448" evidence="1">
    <location>
        <begin position="20"/>
        <end position="153"/>
    </location>
</feature>
<sequence length="153" mass="17552">MKRVIVLLLIFVATSESFAQNASKKLSEYNLEKRVAIQGYDPVSYFKQNKAVKGKKEILYSFDGVIYQFSSTANKEIFSKSPVSFEPQYGGWCAYAMGSSGEKVEINPETFKIIEGKLYLFYNAYFNNTLKSWNKDEASLKVKADTNWKKFIK</sequence>
<proteinExistence type="predicted"/>
<name>A0A2W7U9M5_9FLAO</name>
<dbReference type="AlphaFoldDB" id="A0A2W7U9M5"/>
<evidence type="ECO:0000256" key="1">
    <source>
        <dbReference type="SAM" id="SignalP"/>
    </source>
</evidence>
<reference evidence="2 3" key="1">
    <citation type="submission" date="2018-06" db="EMBL/GenBank/DDBJ databases">
        <title>Flavobacterium sp IMCC34762, genome.</title>
        <authorList>
            <person name="Joung Y."/>
            <person name="Cho J."/>
            <person name="Song J."/>
        </authorList>
    </citation>
    <scope>NUCLEOTIDE SEQUENCE [LARGE SCALE GENOMIC DNA]</scope>
    <source>
        <strain evidence="2 3">IMCC34762</strain>
    </source>
</reference>
<evidence type="ECO:0000313" key="2">
    <source>
        <dbReference type="EMBL" id="PZX91937.1"/>
    </source>
</evidence>
<dbReference type="NCBIfam" id="NF041384">
    <property type="entry name" value="YHS_seleno_dom"/>
    <property type="match status" value="1"/>
</dbReference>
<dbReference type="OrthoDB" id="344729at2"/>
<dbReference type="EMBL" id="QKXH01000015">
    <property type="protein sequence ID" value="PZX91937.1"/>
    <property type="molecule type" value="Genomic_DNA"/>
</dbReference>
<protein>
    <submittedName>
        <fullName evidence="2">YHS domain protein</fullName>
    </submittedName>
</protein>
<comment type="caution">
    <text evidence="2">The sequence shown here is derived from an EMBL/GenBank/DDBJ whole genome shotgun (WGS) entry which is preliminary data.</text>
</comment>
<keyword evidence="1" id="KW-0732">Signal</keyword>
<feature type="signal peptide" evidence="1">
    <location>
        <begin position="1"/>
        <end position="19"/>
    </location>
</feature>
<keyword evidence="3" id="KW-1185">Reference proteome</keyword>
<dbReference type="RefSeq" id="WP_111411597.1">
    <property type="nucleotide sequence ID" value="NZ_QKXH01000015.1"/>
</dbReference>